<evidence type="ECO:0000256" key="3">
    <source>
        <dbReference type="ARBA" id="ARBA00022737"/>
    </source>
</evidence>
<feature type="domain" description="C2H2-type" evidence="12">
    <location>
        <begin position="283"/>
        <end position="310"/>
    </location>
</feature>
<evidence type="ECO:0000256" key="6">
    <source>
        <dbReference type="ARBA" id="ARBA00023015"/>
    </source>
</evidence>
<dbReference type="Pfam" id="PF00096">
    <property type="entry name" value="zf-C2H2"/>
    <property type="match status" value="5"/>
</dbReference>
<feature type="domain" description="C2H2-type" evidence="12">
    <location>
        <begin position="227"/>
        <end position="254"/>
    </location>
</feature>
<gene>
    <name evidence="13" type="primary">Znf239</name>
    <name evidence="13" type="ORF">Bhyg_11319</name>
</gene>
<keyword evidence="5" id="KW-0862">Zinc</keyword>
<name>A0A9Q0RZH3_9DIPT</name>
<dbReference type="GO" id="GO:0005634">
    <property type="term" value="C:nucleus"/>
    <property type="evidence" value="ECO:0007669"/>
    <property type="project" value="UniProtKB-SubCell"/>
</dbReference>
<dbReference type="PROSITE" id="PS00028">
    <property type="entry name" value="ZINC_FINGER_C2H2_1"/>
    <property type="match status" value="7"/>
</dbReference>
<dbReference type="GO" id="GO:0006357">
    <property type="term" value="P:regulation of transcription by RNA polymerase II"/>
    <property type="evidence" value="ECO:0007669"/>
    <property type="project" value="TreeGrafter"/>
</dbReference>
<keyword evidence="3" id="KW-0677">Repeat</keyword>
<proteinExistence type="predicted"/>
<dbReference type="GO" id="GO:0003700">
    <property type="term" value="F:DNA-binding transcription factor activity"/>
    <property type="evidence" value="ECO:0007669"/>
    <property type="project" value="TreeGrafter"/>
</dbReference>
<dbReference type="EMBL" id="WJQU01000003">
    <property type="protein sequence ID" value="KAJ6638582.1"/>
    <property type="molecule type" value="Genomic_DNA"/>
</dbReference>
<dbReference type="OrthoDB" id="7773830at2759"/>
<dbReference type="FunFam" id="3.30.160.60:FF:000145">
    <property type="entry name" value="Zinc finger protein 574"/>
    <property type="match status" value="1"/>
</dbReference>
<keyword evidence="6" id="KW-0805">Transcription regulation</keyword>
<evidence type="ECO:0000259" key="12">
    <source>
        <dbReference type="PROSITE" id="PS50157"/>
    </source>
</evidence>
<evidence type="ECO:0000313" key="13">
    <source>
        <dbReference type="EMBL" id="KAJ6638582.1"/>
    </source>
</evidence>
<keyword evidence="9" id="KW-0539">Nucleus</keyword>
<dbReference type="InterPro" id="IPR050589">
    <property type="entry name" value="Ikaros_C2H2-ZF"/>
</dbReference>
<dbReference type="PROSITE" id="PS50157">
    <property type="entry name" value="ZINC_FINGER_C2H2_2"/>
    <property type="match status" value="7"/>
</dbReference>
<dbReference type="Proteomes" id="UP001151699">
    <property type="component" value="Chromosome X"/>
</dbReference>
<dbReference type="Gene3D" id="3.30.160.60">
    <property type="entry name" value="Classic Zinc Finger"/>
    <property type="match status" value="6"/>
</dbReference>
<accession>A0A9Q0RZH3</accession>
<dbReference type="GO" id="GO:0000978">
    <property type="term" value="F:RNA polymerase II cis-regulatory region sequence-specific DNA binding"/>
    <property type="evidence" value="ECO:0007669"/>
    <property type="project" value="TreeGrafter"/>
</dbReference>
<dbReference type="PANTHER" id="PTHR24404">
    <property type="entry name" value="ZINC FINGER PROTEIN"/>
    <property type="match status" value="1"/>
</dbReference>
<sequence length="368" mass="42731">MENNEKSGTDTCEKCIFQNRIIQKYSEEIVDLQRQVSVLSSRLLKYEPDPPIESLCVVKLENNSDDEFVSDLSVVRNSDDGNDCKDETADVFSESSRDGLLDDEFDAEEANPDENSDSSEFEVKKKGRAKKTTRKWRKCKNCEEEFSSSRGLLKHNHIVHGDPIKFKCDRCPRTFFDSNSLKKHSGTKHKSLEKEKVRFFCDTCAKSFTSKSVLIVHKRIHTGEKPYKCKSCDNRYAQSSSLRIHERTHSLERPYMCHLCSKTFLHRSSFNLHIKTHGDIRPHKCQICEKAFLQKAKLVVHMQSHTGERPVKCPVCDKGYTKRYHVRKHLKNFHKINDVDAVLGSRKRGFEREPVPYQKLESLQIKKE</sequence>
<evidence type="ECO:0000256" key="7">
    <source>
        <dbReference type="ARBA" id="ARBA00023125"/>
    </source>
</evidence>
<evidence type="ECO:0000256" key="9">
    <source>
        <dbReference type="ARBA" id="ARBA00023242"/>
    </source>
</evidence>
<evidence type="ECO:0000256" key="10">
    <source>
        <dbReference type="PROSITE-ProRule" id="PRU00042"/>
    </source>
</evidence>
<dbReference type="FunFam" id="3.30.160.60:FF:000450">
    <property type="entry name" value="PR domain zinc finger protein 14"/>
    <property type="match status" value="1"/>
</dbReference>
<evidence type="ECO:0000256" key="4">
    <source>
        <dbReference type="ARBA" id="ARBA00022771"/>
    </source>
</evidence>
<evidence type="ECO:0000256" key="11">
    <source>
        <dbReference type="SAM" id="MobiDB-lite"/>
    </source>
</evidence>
<feature type="compositionally biased region" description="Acidic residues" evidence="11">
    <location>
        <begin position="107"/>
        <end position="120"/>
    </location>
</feature>
<evidence type="ECO:0000256" key="8">
    <source>
        <dbReference type="ARBA" id="ARBA00023163"/>
    </source>
</evidence>
<dbReference type="FunFam" id="3.30.160.60:FF:001498">
    <property type="entry name" value="Zinc finger protein 404"/>
    <property type="match status" value="1"/>
</dbReference>
<dbReference type="FunFam" id="3.30.160.60:FF:000325">
    <property type="entry name" value="ZFP90 zinc finger protein"/>
    <property type="match status" value="1"/>
</dbReference>
<evidence type="ECO:0000256" key="5">
    <source>
        <dbReference type="ARBA" id="ARBA00022833"/>
    </source>
</evidence>
<dbReference type="GO" id="GO:0008270">
    <property type="term" value="F:zinc ion binding"/>
    <property type="evidence" value="ECO:0007669"/>
    <property type="project" value="UniProtKB-KW"/>
</dbReference>
<dbReference type="InterPro" id="IPR013087">
    <property type="entry name" value="Znf_C2H2_type"/>
</dbReference>
<feature type="domain" description="C2H2-type" evidence="12">
    <location>
        <begin position="311"/>
        <end position="334"/>
    </location>
</feature>
<dbReference type="SMART" id="SM00355">
    <property type="entry name" value="ZnF_C2H2"/>
    <property type="match status" value="7"/>
</dbReference>
<feature type="domain" description="C2H2-type" evidence="12">
    <location>
        <begin position="199"/>
        <end position="226"/>
    </location>
</feature>
<keyword evidence="4 10" id="KW-0863">Zinc-finger</keyword>
<feature type="domain" description="C2H2-type" evidence="12">
    <location>
        <begin position="166"/>
        <end position="194"/>
    </location>
</feature>
<organism evidence="13 14">
    <name type="scientific">Pseudolycoriella hygida</name>
    <dbReference type="NCBI Taxonomy" id="35572"/>
    <lineage>
        <taxon>Eukaryota</taxon>
        <taxon>Metazoa</taxon>
        <taxon>Ecdysozoa</taxon>
        <taxon>Arthropoda</taxon>
        <taxon>Hexapoda</taxon>
        <taxon>Insecta</taxon>
        <taxon>Pterygota</taxon>
        <taxon>Neoptera</taxon>
        <taxon>Endopterygota</taxon>
        <taxon>Diptera</taxon>
        <taxon>Nematocera</taxon>
        <taxon>Sciaroidea</taxon>
        <taxon>Sciaridae</taxon>
        <taxon>Pseudolycoriella</taxon>
    </lineage>
</organism>
<evidence type="ECO:0000256" key="2">
    <source>
        <dbReference type="ARBA" id="ARBA00022723"/>
    </source>
</evidence>
<keyword evidence="2" id="KW-0479">Metal-binding</keyword>
<keyword evidence="14" id="KW-1185">Reference proteome</keyword>
<dbReference type="AlphaFoldDB" id="A0A9Q0RZH3"/>
<feature type="domain" description="C2H2-type" evidence="12">
    <location>
        <begin position="137"/>
        <end position="160"/>
    </location>
</feature>
<keyword evidence="8" id="KW-0804">Transcription</keyword>
<reference evidence="13" key="1">
    <citation type="submission" date="2022-07" db="EMBL/GenBank/DDBJ databases">
        <authorList>
            <person name="Trinca V."/>
            <person name="Uliana J.V.C."/>
            <person name="Torres T.T."/>
            <person name="Ward R.J."/>
            <person name="Monesi N."/>
        </authorList>
    </citation>
    <scope>NUCLEOTIDE SEQUENCE</scope>
    <source>
        <strain evidence="13">HSMRA1968</strain>
        <tissue evidence="13">Whole embryos</tissue>
    </source>
</reference>
<evidence type="ECO:0000256" key="1">
    <source>
        <dbReference type="ARBA" id="ARBA00004123"/>
    </source>
</evidence>
<comment type="caution">
    <text evidence="13">The sequence shown here is derived from an EMBL/GenBank/DDBJ whole genome shotgun (WGS) entry which is preliminary data.</text>
</comment>
<dbReference type="InterPro" id="IPR036236">
    <property type="entry name" value="Znf_C2H2_sf"/>
</dbReference>
<dbReference type="PANTHER" id="PTHR24404:SF114">
    <property type="entry name" value="KLUMPFUSS, ISOFORM B-RELATED"/>
    <property type="match status" value="1"/>
</dbReference>
<keyword evidence="7" id="KW-0238">DNA-binding</keyword>
<protein>
    <submittedName>
        <fullName evidence="13">Zinc finger protein</fullName>
    </submittedName>
</protein>
<comment type="subcellular location">
    <subcellularLocation>
        <location evidence="1">Nucleus</location>
    </subcellularLocation>
</comment>
<feature type="region of interest" description="Disordered" evidence="11">
    <location>
        <begin position="107"/>
        <end position="126"/>
    </location>
</feature>
<dbReference type="SUPFAM" id="SSF57667">
    <property type="entry name" value="beta-beta-alpha zinc fingers"/>
    <property type="match status" value="4"/>
</dbReference>
<evidence type="ECO:0000313" key="14">
    <source>
        <dbReference type="Proteomes" id="UP001151699"/>
    </source>
</evidence>
<feature type="domain" description="C2H2-type" evidence="12">
    <location>
        <begin position="255"/>
        <end position="282"/>
    </location>
</feature>